<feature type="transmembrane region" description="Helical" evidence="6">
    <location>
        <begin position="261"/>
        <end position="278"/>
    </location>
</feature>
<comment type="caution">
    <text evidence="8">The sequence shown here is derived from an EMBL/GenBank/DDBJ whole genome shotgun (WGS) entry which is preliminary data.</text>
</comment>
<evidence type="ECO:0000313" key="8">
    <source>
        <dbReference type="EMBL" id="OAF67346.1"/>
    </source>
</evidence>
<dbReference type="SUPFAM" id="SSF103473">
    <property type="entry name" value="MFS general substrate transporter"/>
    <property type="match status" value="1"/>
</dbReference>
<evidence type="ECO:0000313" key="9">
    <source>
        <dbReference type="Proteomes" id="UP000078046"/>
    </source>
</evidence>
<reference evidence="8 9" key="1">
    <citation type="submission" date="2016-04" db="EMBL/GenBank/DDBJ databases">
        <title>The genome of Intoshia linei affirms orthonectids as highly simplified spiralians.</title>
        <authorList>
            <person name="Mikhailov K.V."/>
            <person name="Slusarev G.S."/>
            <person name="Nikitin M.A."/>
            <person name="Logacheva M.D."/>
            <person name="Penin A."/>
            <person name="Aleoshin V."/>
            <person name="Panchin Y.V."/>
        </authorList>
    </citation>
    <scope>NUCLEOTIDE SEQUENCE [LARGE SCALE GENOMIC DNA]</scope>
    <source>
        <strain evidence="8">Intl2013</strain>
        <tissue evidence="8">Whole animal</tissue>
    </source>
</reference>
<evidence type="ECO:0000256" key="2">
    <source>
        <dbReference type="ARBA" id="ARBA00022448"/>
    </source>
</evidence>
<proteinExistence type="predicted"/>
<evidence type="ECO:0000256" key="3">
    <source>
        <dbReference type="ARBA" id="ARBA00022692"/>
    </source>
</evidence>
<dbReference type="EMBL" id="LWCA01000684">
    <property type="protein sequence ID" value="OAF67346.1"/>
    <property type="molecule type" value="Genomic_DNA"/>
</dbReference>
<dbReference type="OrthoDB" id="4139357at2759"/>
<feature type="transmembrane region" description="Helical" evidence="6">
    <location>
        <begin position="410"/>
        <end position="438"/>
    </location>
</feature>
<feature type="transmembrane region" description="Helical" evidence="6">
    <location>
        <begin position="314"/>
        <end position="335"/>
    </location>
</feature>
<keyword evidence="9" id="KW-1185">Reference proteome</keyword>
<evidence type="ECO:0000256" key="5">
    <source>
        <dbReference type="ARBA" id="ARBA00023136"/>
    </source>
</evidence>
<dbReference type="GO" id="GO:0016020">
    <property type="term" value="C:membrane"/>
    <property type="evidence" value="ECO:0007669"/>
    <property type="project" value="UniProtKB-SubCell"/>
</dbReference>
<feature type="transmembrane region" description="Helical" evidence="6">
    <location>
        <begin position="444"/>
        <end position="467"/>
    </location>
</feature>
<dbReference type="InterPro" id="IPR036259">
    <property type="entry name" value="MFS_trans_sf"/>
</dbReference>
<dbReference type="PANTHER" id="PTHR23511:SF45">
    <property type="entry name" value="SVOP LIKE"/>
    <property type="match status" value="1"/>
</dbReference>
<feature type="transmembrane region" description="Helical" evidence="6">
    <location>
        <begin position="152"/>
        <end position="174"/>
    </location>
</feature>
<keyword evidence="5 6" id="KW-0472">Membrane</keyword>
<feature type="transmembrane region" description="Helical" evidence="6">
    <location>
        <begin position="93"/>
        <end position="114"/>
    </location>
</feature>
<accession>A0A177AZD6</accession>
<dbReference type="PROSITE" id="PS50850">
    <property type="entry name" value="MFS"/>
    <property type="match status" value="1"/>
</dbReference>
<feature type="transmembrane region" description="Helical" evidence="6">
    <location>
        <begin position="342"/>
        <end position="360"/>
    </location>
</feature>
<sequence>MNITSPDDIEYNVEQAIEHIGFGRFQIQLLLICGLFAATDAMEMLLLAVLSPVLRCEFKLSQVEVACITTVVFVGMFSGSFIWGHVSDKYGRLITMFLASIWIFYFGICVAFSPSYYWVLFLRGSVGFAFGGAIQAFTLISEYLPMKYRAKVLIIYCVLGTCGSIFELGISALIIPRYGWRVLVAVSALPTCISTLCIWTLPESARYLVTIGKHNQAYNVLNYIAQKNGKTLPSRRLISTMKLEKPNVFVIFSRKFLRLNIQLWICWLYVAFSHYGLILSQSEILEFSHHLKDDVSEMTAKAVCNCNLFKTSDYVSMILSTLGEFLVIPFNLCLVDSIGRKYTIMLNFIISSICFFLIIVSKSKIMLTLVCFANRAIISTIFNCIYIYTVESQTIVGYLFKSVKKSLKDIYPTTIRSSALGICSSMARIGAIITPFVAQVLLNYSLTAAMVLYGSLSLVCAVNSLLLKSETSGQGLRQDI</sequence>
<keyword evidence="4 6" id="KW-1133">Transmembrane helix</keyword>
<evidence type="ECO:0000259" key="7">
    <source>
        <dbReference type="PROSITE" id="PS50850"/>
    </source>
</evidence>
<feature type="transmembrane region" description="Helical" evidence="6">
    <location>
        <begin position="63"/>
        <end position="86"/>
    </location>
</feature>
<evidence type="ECO:0000256" key="4">
    <source>
        <dbReference type="ARBA" id="ARBA00022989"/>
    </source>
</evidence>
<dbReference type="Gene3D" id="1.20.1250.20">
    <property type="entry name" value="MFS general substrate transporter like domains"/>
    <property type="match status" value="1"/>
</dbReference>
<dbReference type="InterPro" id="IPR011701">
    <property type="entry name" value="MFS"/>
</dbReference>
<comment type="subcellular location">
    <subcellularLocation>
        <location evidence="1">Membrane</location>
        <topology evidence="1">Multi-pass membrane protein</topology>
    </subcellularLocation>
</comment>
<feature type="domain" description="Major facilitator superfamily (MFS) profile" evidence="7">
    <location>
        <begin position="29"/>
        <end position="472"/>
    </location>
</feature>
<evidence type="ECO:0000256" key="6">
    <source>
        <dbReference type="SAM" id="Phobius"/>
    </source>
</evidence>
<dbReference type="Proteomes" id="UP000078046">
    <property type="component" value="Unassembled WGS sequence"/>
</dbReference>
<organism evidence="8 9">
    <name type="scientific">Intoshia linei</name>
    <dbReference type="NCBI Taxonomy" id="1819745"/>
    <lineage>
        <taxon>Eukaryota</taxon>
        <taxon>Metazoa</taxon>
        <taxon>Spiralia</taxon>
        <taxon>Lophotrochozoa</taxon>
        <taxon>Mesozoa</taxon>
        <taxon>Orthonectida</taxon>
        <taxon>Rhopaluridae</taxon>
        <taxon>Intoshia</taxon>
    </lineage>
</organism>
<protein>
    <submittedName>
        <fullName evidence="8">Cis,cis-muconate transport protein</fullName>
    </submittedName>
</protein>
<feature type="transmembrane region" description="Helical" evidence="6">
    <location>
        <begin position="120"/>
        <end position="140"/>
    </location>
</feature>
<dbReference type="GO" id="GO:0022857">
    <property type="term" value="F:transmembrane transporter activity"/>
    <property type="evidence" value="ECO:0007669"/>
    <property type="project" value="InterPro"/>
</dbReference>
<feature type="transmembrane region" description="Helical" evidence="6">
    <location>
        <begin position="29"/>
        <end position="51"/>
    </location>
</feature>
<gene>
    <name evidence="8" type="ORF">A3Q56_04899</name>
</gene>
<dbReference type="AlphaFoldDB" id="A0A177AZD6"/>
<feature type="transmembrane region" description="Helical" evidence="6">
    <location>
        <begin position="366"/>
        <end position="389"/>
    </location>
</feature>
<feature type="transmembrane region" description="Helical" evidence="6">
    <location>
        <begin position="180"/>
        <end position="201"/>
    </location>
</feature>
<dbReference type="InterPro" id="IPR020846">
    <property type="entry name" value="MFS_dom"/>
</dbReference>
<dbReference type="Pfam" id="PF07690">
    <property type="entry name" value="MFS_1"/>
    <property type="match status" value="1"/>
</dbReference>
<keyword evidence="3 6" id="KW-0812">Transmembrane</keyword>
<keyword evidence="2" id="KW-0813">Transport</keyword>
<dbReference type="PANTHER" id="PTHR23511">
    <property type="entry name" value="SYNAPTIC VESICLE GLYCOPROTEIN 2"/>
    <property type="match status" value="1"/>
</dbReference>
<name>A0A177AZD6_9BILA</name>
<evidence type="ECO:0000256" key="1">
    <source>
        <dbReference type="ARBA" id="ARBA00004141"/>
    </source>
</evidence>